<accession>A0ABX2KMH3</accession>
<proteinExistence type="predicted"/>
<dbReference type="InterPro" id="IPR026968">
    <property type="entry name" value="PcaD/CatD"/>
</dbReference>
<name>A0ABX2KMH3_9PROT</name>
<evidence type="ECO:0000259" key="1">
    <source>
        <dbReference type="Pfam" id="PF12697"/>
    </source>
</evidence>
<keyword evidence="3" id="KW-1185">Reference proteome</keyword>
<sequence length="279" mass="29812">MAFVAAGDITVHYELTGPSDAPVVLFANSIGTNFHIWDEQVKALGGRIRTLRYDMRGHGLTDATPGAYSMNMLADDALCLLDTLGIEQAHVCGLSIGGMMAQRLAVKAPDRILSLVLADTASVIGPPEIWQSRIEAIRAGGMASIAAGVMPRWFTSAFLESETERVRGYVNMVSRTSDAGYIGCAMAIRDADLRGDCARIACPTLVVVGEQDQATPLPQAEELIRAISNSQLKVITGAGHLPCVEQPAAFTDAVFDHLQTVGVVAPKETVRGNRNWHAP</sequence>
<feature type="domain" description="AB hydrolase-1" evidence="1">
    <location>
        <begin position="35"/>
        <end position="253"/>
    </location>
</feature>
<organism evidence="2 3">
    <name type="scientific">Azospirillum melinis</name>
    <dbReference type="NCBI Taxonomy" id="328839"/>
    <lineage>
        <taxon>Bacteria</taxon>
        <taxon>Pseudomonadati</taxon>
        <taxon>Pseudomonadota</taxon>
        <taxon>Alphaproteobacteria</taxon>
        <taxon>Rhodospirillales</taxon>
        <taxon>Azospirillaceae</taxon>
        <taxon>Azospirillum</taxon>
    </lineage>
</organism>
<dbReference type="SUPFAM" id="SSF53474">
    <property type="entry name" value="alpha/beta-Hydrolases"/>
    <property type="match status" value="1"/>
</dbReference>
<dbReference type="InterPro" id="IPR029058">
    <property type="entry name" value="AB_hydrolase_fold"/>
</dbReference>
<dbReference type="Gene3D" id="3.40.50.1820">
    <property type="entry name" value="alpha/beta hydrolase"/>
    <property type="match status" value="1"/>
</dbReference>
<evidence type="ECO:0000313" key="2">
    <source>
        <dbReference type="EMBL" id="NUB02681.1"/>
    </source>
</evidence>
<gene>
    <name evidence="2" type="primary">pcaD</name>
    <name evidence="2" type="ORF">GBZ48_25905</name>
</gene>
<dbReference type="EC" id="3.1.1.24" evidence="2"/>
<dbReference type="InterPro" id="IPR000073">
    <property type="entry name" value="AB_hydrolase_1"/>
</dbReference>
<dbReference type="GO" id="GO:0047570">
    <property type="term" value="F:3-oxoadipate enol-lactonase activity"/>
    <property type="evidence" value="ECO:0007669"/>
    <property type="project" value="UniProtKB-EC"/>
</dbReference>
<comment type="caution">
    <text evidence="2">The sequence shown here is derived from an EMBL/GenBank/DDBJ whole genome shotgun (WGS) entry which is preliminary data.</text>
</comment>
<reference evidence="2 3" key="1">
    <citation type="submission" date="2019-10" db="EMBL/GenBank/DDBJ databases">
        <title>Genome sequence of Azospirillum melinis.</title>
        <authorList>
            <person name="Ambrosini A."/>
            <person name="Sant'Anna F.H."/>
            <person name="Cassan F.D."/>
            <person name="Souza E.M."/>
            <person name="Passaglia L.M.P."/>
        </authorList>
    </citation>
    <scope>NUCLEOTIDE SEQUENCE [LARGE SCALE GENOMIC DNA]</scope>
    <source>
        <strain evidence="2 3">TMCY0552</strain>
    </source>
</reference>
<dbReference type="NCBIfam" id="TIGR02427">
    <property type="entry name" value="protocat_pcaD"/>
    <property type="match status" value="1"/>
</dbReference>
<dbReference type="Pfam" id="PF12697">
    <property type="entry name" value="Abhydrolase_6"/>
    <property type="match status" value="1"/>
</dbReference>
<dbReference type="PANTHER" id="PTHR43433">
    <property type="entry name" value="HYDROLASE, ALPHA/BETA FOLD FAMILY PROTEIN"/>
    <property type="match status" value="1"/>
</dbReference>
<evidence type="ECO:0000313" key="3">
    <source>
        <dbReference type="Proteomes" id="UP000605086"/>
    </source>
</evidence>
<protein>
    <submittedName>
        <fullName evidence="2">3-oxoadipate enol-lactonase</fullName>
        <ecNumber evidence="2">3.1.1.24</ecNumber>
    </submittedName>
</protein>
<dbReference type="EMBL" id="WHOS01000045">
    <property type="protein sequence ID" value="NUB02681.1"/>
    <property type="molecule type" value="Genomic_DNA"/>
</dbReference>
<keyword evidence="2" id="KW-0378">Hydrolase</keyword>
<dbReference type="PANTHER" id="PTHR43433:SF5">
    <property type="entry name" value="AB HYDROLASE-1 DOMAIN-CONTAINING PROTEIN"/>
    <property type="match status" value="1"/>
</dbReference>
<dbReference type="Proteomes" id="UP000605086">
    <property type="component" value="Unassembled WGS sequence"/>
</dbReference>
<dbReference type="RefSeq" id="WP_174473655.1">
    <property type="nucleotide sequence ID" value="NZ_JAGINN010000021.1"/>
</dbReference>
<dbReference type="InterPro" id="IPR050471">
    <property type="entry name" value="AB_hydrolase"/>
</dbReference>
<dbReference type="PRINTS" id="PR00111">
    <property type="entry name" value="ABHYDROLASE"/>
</dbReference>